<reference evidence="2 3" key="1">
    <citation type="journal article" date="2020" name="IScience">
        <title>Genome Sequencing of the Endangered Kingdonia uniflora (Circaeasteraceae, Ranunculales) Reveals Potential Mechanisms of Evolutionary Specialization.</title>
        <authorList>
            <person name="Sun Y."/>
            <person name="Deng T."/>
            <person name="Zhang A."/>
            <person name="Moore M.J."/>
            <person name="Landis J.B."/>
            <person name="Lin N."/>
            <person name="Zhang H."/>
            <person name="Zhang X."/>
            <person name="Huang J."/>
            <person name="Zhang X."/>
            <person name="Sun H."/>
            <person name="Wang H."/>
        </authorList>
    </citation>
    <scope>NUCLEOTIDE SEQUENCE [LARGE SCALE GENOMIC DNA]</scope>
    <source>
        <strain evidence="2">TB1705</strain>
        <tissue evidence="2">Leaf</tissue>
    </source>
</reference>
<dbReference type="EMBL" id="JACGCM010001586">
    <property type="protein sequence ID" value="KAF6153111.1"/>
    <property type="molecule type" value="Genomic_DNA"/>
</dbReference>
<dbReference type="InterPro" id="IPR036397">
    <property type="entry name" value="RNaseH_sf"/>
</dbReference>
<sequence>MHRKVPSIKSCRWLLPRVDEIKLYFDGSALGNPGPAGIGVIYRSNDGAVLGTSVKELPMPLIILQRFQLYSMVFKKR</sequence>
<dbReference type="Proteomes" id="UP000541444">
    <property type="component" value="Unassembled WGS sequence"/>
</dbReference>
<accession>A0A7J7ME16</accession>
<dbReference type="InterPro" id="IPR012337">
    <property type="entry name" value="RNaseH-like_sf"/>
</dbReference>
<comment type="caution">
    <text evidence="2">The sequence shown here is derived from an EMBL/GenBank/DDBJ whole genome shotgun (WGS) entry which is preliminary data.</text>
</comment>
<dbReference type="PROSITE" id="PS50879">
    <property type="entry name" value="RNASE_H_1"/>
    <property type="match status" value="1"/>
</dbReference>
<dbReference type="GO" id="GO:0003676">
    <property type="term" value="F:nucleic acid binding"/>
    <property type="evidence" value="ECO:0007669"/>
    <property type="project" value="InterPro"/>
</dbReference>
<keyword evidence="3" id="KW-1185">Reference proteome</keyword>
<dbReference type="AlphaFoldDB" id="A0A7J7ME16"/>
<protein>
    <recommendedName>
        <fullName evidence="1">RNase H type-1 domain-containing protein</fullName>
    </recommendedName>
</protein>
<evidence type="ECO:0000313" key="3">
    <source>
        <dbReference type="Proteomes" id="UP000541444"/>
    </source>
</evidence>
<dbReference type="GO" id="GO:0004523">
    <property type="term" value="F:RNA-DNA hybrid ribonuclease activity"/>
    <property type="evidence" value="ECO:0007669"/>
    <property type="project" value="InterPro"/>
</dbReference>
<name>A0A7J7ME16_9MAGN</name>
<evidence type="ECO:0000259" key="1">
    <source>
        <dbReference type="PROSITE" id="PS50879"/>
    </source>
</evidence>
<gene>
    <name evidence="2" type="ORF">GIB67_034833</name>
</gene>
<dbReference type="Gene3D" id="3.30.420.10">
    <property type="entry name" value="Ribonuclease H-like superfamily/Ribonuclease H"/>
    <property type="match status" value="1"/>
</dbReference>
<dbReference type="InterPro" id="IPR002156">
    <property type="entry name" value="RNaseH_domain"/>
</dbReference>
<evidence type="ECO:0000313" key="2">
    <source>
        <dbReference type="EMBL" id="KAF6153111.1"/>
    </source>
</evidence>
<feature type="domain" description="RNase H type-1" evidence="1">
    <location>
        <begin position="17"/>
        <end position="77"/>
    </location>
</feature>
<organism evidence="2 3">
    <name type="scientific">Kingdonia uniflora</name>
    <dbReference type="NCBI Taxonomy" id="39325"/>
    <lineage>
        <taxon>Eukaryota</taxon>
        <taxon>Viridiplantae</taxon>
        <taxon>Streptophyta</taxon>
        <taxon>Embryophyta</taxon>
        <taxon>Tracheophyta</taxon>
        <taxon>Spermatophyta</taxon>
        <taxon>Magnoliopsida</taxon>
        <taxon>Ranunculales</taxon>
        <taxon>Circaeasteraceae</taxon>
        <taxon>Kingdonia</taxon>
    </lineage>
</organism>
<dbReference type="OrthoDB" id="1752183at2759"/>
<dbReference type="SUPFAM" id="SSF53098">
    <property type="entry name" value="Ribonuclease H-like"/>
    <property type="match status" value="1"/>
</dbReference>
<proteinExistence type="predicted"/>